<reference evidence="1" key="1">
    <citation type="journal article" date="2022" name="bioRxiv">
        <title>Sequencing and chromosome-scale assembly of the giantPleurodeles waltlgenome.</title>
        <authorList>
            <person name="Brown T."/>
            <person name="Elewa A."/>
            <person name="Iarovenko S."/>
            <person name="Subramanian E."/>
            <person name="Araus A.J."/>
            <person name="Petzold A."/>
            <person name="Susuki M."/>
            <person name="Suzuki K.-i.T."/>
            <person name="Hayashi T."/>
            <person name="Toyoda A."/>
            <person name="Oliveira C."/>
            <person name="Osipova E."/>
            <person name="Leigh N.D."/>
            <person name="Simon A."/>
            <person name="Yun M.H."/>
        </authorList>
    </citation>
    <scope>NUCLEOTIDE SEQUENCE</scope>
    <source>
        <strain evidence="1">20211129_DDA</strain>
        <tissue evidence="1">Liver</tissue>
    </source>
</reference>
<evidence type="ECO:0000313" key="2">
    <source>
        <dbReference type="Proteomes" id="UP001066276"/>
    </source>
</evidence>
<organism evidence="1 2">
    <name type="scientific">Pleurodeles waltl</name>
    <name type="common">Iberian ribbed newt</name>
    <dbReference type="NCBI Taxonomy" id="8319"/>
    <lineage>
        <taxon>Eukaryota</taxon>
        <taxon>Metazoa</taxon>
        <taxon>Chordata</taxon>
        <taxon>Craniata</taxon>
        <taxon>Vertebrata</taxon>
        <taxon>Euteleostomi</taxon>
        <taxon>Amphibia</taxon>
        <taxon>Batrachia</taxon>
        <taxon>Caudata</taxon>
        <taxon>Salamandroidea</taxon>
        <taxon>Salamandridae</taxon>
        <taxon>Pleurodelinae</taxon>
        <taxon>Pleurodeles</taxon>
    </lineage>
</organism>
<dbReference type="AlphaFoldDB" id="A0AAV7VIB5"/>
<accession>A0AAV7VIB5</accession>
<protein>
    <submittedName>
        <fullName evidence="1">Uncharacterized protein</fullName>
    </submittedName>
</protein>
<evidence type="ECO:0000313" key="1">
    <source>
        <dbReference type="EMBL" id="KAJ1200616.1"/>
    </source>
</evidence>
<proteinExistence type="predicted"/>
<name>A0AAV7VIB5_PLEWA</name>
<sequence>MVDATSERSATEPNTITTFIIRDSPGESLFASRTRQASPTWAGGQNGAQPTLLPIATALGAHNFSQTTFRQQIA</sequence>
<dbReference type="EMBL" id="JANPWB010000003">
    <property type="protein sequence ID" value="KAJ1200616.1"/>
    <property type="molecule type" value="Genomic_DNA"/>
</dbReference>
<comment type="caution">
    <text evidence="1">The sequence shown here is derived from an EMBL/GenBank/DDBJ whole genome shotgun (WGS) entry which is preliminary data.</text>
</comment>
<dbReference type="Proteomes" id="UP001066276">
    <property type="component" value="Chromosome 2_1"/>
</dbReference>
<keyword evidence="2" id="KW-1185">Reference proteome</keyword>
<gene>
    <name evidence="1" type="ORF">NDU88_004437</name>
</gene>